<comment type="caution">
    <text evidence="1">The sequence shown here is derived from an EMBL/GenBank/DDBJ whole genome shotgun (WGS) entry which is preliminary data.</text>
</comment>
<organism evidence="1 2">
    <name type="scientific">Lichtheimia corymbifera JMRC:FSU:9682</name>
    <dbReference type="NCBI Taxonomy" id="1263082"/>
    <lineage>
        <taxon>Eukaryota</taxon>
        <taxon>Fungi</taxon>
        <taxon>Fungi incertae sedis</taxon>
        <taxon>Mucoromycota</taxon>
        <taxon>Mucoromycotina</taxon>
        <taxon>Mucoromycetes</taxon>
        <taxon>Mucorales</taxon>
        <taxon>Lichtheimiaceae</taxon>
        <taxon>Lichtheimia</taxon>
    </lineage>
</organism>
<protein>
    <submittedName>
        <fullName evidence="1">Uncharacterized protein</fullName>
    </submittedName>
</protein>
<dbReference type="EMBL" id="CBTN010000201">
    <property type="protein sequence ID" value="CDH61474.1"/>
    <property type="molecule type" value="Genomic_DNA"/>
</dbReference>
<keyword evidence="2" id="KW-1185">Reference proteome</keyword>
<dbReference type="Proteomes" id="UP000027586">
    <property type="component" value="Unassembled WGS sequence"/>
</dbReference>
<accession>A0A068SGR4</accession>
<evidence type="ECO:0000313" key="2">
    <source>
        <dbReference type="Proteomes" id="UP000027586"/>
    </source>
</evidence>
<dbReference type="AlphaFoldDB" id="A0A068SGR4"/>
<sequence length="109" mass="12240">MGKVFAPMSQVTCSNLLQYIRVPVDGMPYQLSSSLQCKQSALVELRWKTKNAIDQHLDGNGLHSSNTLGIAVVMDGWVESSAVMRYPECCFGYLAHRQREQWIVSRGYG</sequence>
<name>A0A068SGR4_9FUNG</name>
<proteinExistence type="predicted"/>
<reference evidence="1" key="1">
    <citation type="submission" date="2013-08" db="EMBL/GenBank/DDBJ databases">
        <title>Gene expansion shapes genome architecture in the human pathogen Lichtheimia corymbifera: an evolutionary genomics analysis in the ancient terrestrial Mucorales (Mucoromycotina).</title>
        <authorList>
            <person name="Schwartze V.U."/>
            <person name="Winter S."/>
            <person name="Shelest E."/>
            <person name="Marcet-Houben M."/>
            <person name="Horn F."/>
            <person name="Wehner S."/>
            <person name="Hoffmann K."/>
            <person name="Riege K."/>
            <person name="Sammeth M."/>
            <person name="Nowrousian M."/>
            <person name="Valiante V."/>
            <person name="Linde J."/>
            <person name="Jacobsen I.D."/>
            <person name="Marz M."/>
            <person name="Brakhage A.A."/>
            <person name="Gabaldon T."/>
            <person name="Bocker S."/>
            <person name="Voigt K."/>
        </authorList>
    </citation>
    <scope>NUCLEOTIDE SEQUENCE [LARGE SCALE GENOMIC DNA]</scope>
    <source>
        <strain evidence="1">FSU 9682</strain>
    </source>
</reference>
<gene>
    <name evidence="1" type="ORF">LCOR_12249.1</name>
</gene>
<dbReference type="VEuPathDB" id="FungiDB:LCOR_12249.1"/>
<evidence type="ECO:0000313" key="1">
    <source>
        <dbReference type="EMBL" id="CDH61474.1"/>
    </source>
</evidence>